<name>A0A0K2V146_LEPSM</name>
<organism evidence="1">
    <name type="scientific">Lepeophtheirus salmonis</name>
    <name type="common">Salmon louse</name>
    <name type="synonym">Caligus salmonis</name>
    <dbReference type="NCBI Taxonomy" id="72036"/>
    <lineage>
        <taxon>Eukaryota</taxon>
        <taxon>Metazoa</taxon>
        <taxon>Ecdysozoa</taxon>
        <taxon>Arthropoda</taxon>
        <taxon>Crustacea</taxon>
        <taxon>Multicrustacea</taxon>
        <taxon>Hexanauplia</taxon>
        <taxon>Copepoda</taxon>
        <taxon>Siphonostomatoida</taxon>
        <taxon>Caligidae</taxon>
        <taxon>Lepeophtheirus</taxon>
    </lineage>
</organism>
<protein>
    <submittedName>
        <fullName evidence="1">Uncharacterized protein</fullName>
    </submittedName>
</protein>
<accession>A0A0K2V146</accession>
<proteinExistence type="predicted"/>
<evidence type="ECO:0000313" key="1">
    <source>
        <dbReference type="EMBL" id="CDW44214.1"/>
    </source>
</evidence>
<reference evidence="1" key="1">
    <citation type="submission" date="2014-05" db="EMBL/GenBank/DDBJ databases">
        <authorList>
            <person name="Chronopoulou M."/>
        </authorList>
    </citation>
    <scope>NUCLEOTIDE SEQUENCE</scope>
    <source>
        <tissue evidence="1">Whole organism</tissue>
    </source>
</reference>
<sequence>MIYQRGNSLDQQPPKPCISTGWACL</sequence>
<dbReference type="EMBL" id="HACA01026853">
    <property type="protein sequence ID" value="CDW44214.1"/>
    <property type="molecule type" value="Transcribed_RNA"/>
</dbReference>
<dbReference type="AlphaFoldDB" id="A0A0K2V146"/>